<evidence type="ECO:0000256" key="1">
    <source>
        <dbReference type="ARBA" id="ARBA00009902"/>
    </source>
</evidence>
<evidence type="ECO:0000256" key="2">
    <source>
        <dbReference type="ARBA" id="ARBA00012758"/>
    </source>
</evidence>
<dbReference type="EMBL" id="JBHUME010000007">
    <property type="protein sequence ID" value="MFD2612443.1"/>
    <property type="molecule type" value="Genomic_DNA"/>
</dbReference>
<comment type="similarity">
    <text evidence="1">Belongs to the glycosyl hydrolase 32 family.</text>
</comment>
<dbReference type="PANTHER" id="PTHR43101">
    <property type="entry name" value="BETA-FRUCTOSIDASE"/>
    <property type="match status" value="1"/>
</dbReference>
<dbReference type="InterPro" id="IPR001362">
    <property type="entry name" value="Glyco_hydro_32"/>
</dbReference>
<comment type="caution">
    <text evidence="6">The sequence shown here is derived from an EMBL/GenBank/DDBJ whole genome shotgun (WGS) entry which is preliminary data.</text>
</comment>
<name>A0ABW5PB64_9BACL</name>
<proteinExistence type="inferred from homology"/>
<dbReference type="SMART" id="SM00640">
    <property type="entry name" value="Glyco_32"/>
    <property type="match status" value="1"/>
</dbReference>
<protein>
    <recommendedName>
        <fullName evidence="2">beta-fructofuranosidase</fullName>
        <ecNumber evidence="2">3.2.1.26</ecNumber>
    </recommendedName>
</protein>
<dbReference type="InterPro" id="IPR013148">
    <property type="entry name" value="Glyco_hydro_32_N"/>
</dbReference>
<organism evidence="6 7">
    <name type="scientific">Paenibacillus gansuensis</name>
    <dbReference type="NCBI Taxonomy" id="306542"/>
    <lineage>
        <taxon>Bacteria</taxon>
        <taxon>Bacillati</taxon>
        <taxon>Bacillota</taxon>
        <taxon>Bacilli</taxon>
        <taxon>Bacillales</taxon>
        <taxon>Paenibacillaceae</taxon>
        <taxon>Paenibacillus</taxon>
    </lineage>
</organism>
<reference evidence="7" key="1">
    <citation type="journal article" date="2019" name="Int. J. Syst. Evol. Microbiol.">
        <title>The Global Catalogue of Microorganisms (GCM) 10K type strain sequencing project: providing services to taxonomists for standard genome sequencing and annotation.</title>
        <authorList>
            <consortium name="The Broad Institute Genomics Platform"/>
            <consortium name="The Broad Institute Genome Sequencing Center for Infectious Disease"/>
            <person name="Wu L."/>
            <person name="Ma J."/>
        </authorList>
    </citation>
    <scope>NUCLEOTIDE SEQUENCE [LARGE SCALE GENOMIC DNA]</scope>
    <source>
        <strain evidence="7">KCTC 3950</strain>
    </source>
</reference>
<accession>A0ABW5PB64</accession>
<evidence type="ECO:0000256" key="4">
    <source>
        <dbReference type="ARBA" id="ARBA00023295"/>
    </source>
</evidence>
<dbReference type="Gene3D" id="2.115.10.20">
    <property type="entry name" value="Glycosyl hydrolase domain, family 43"/>
    <property type="match status" value="1"/>
</dbReference>
<dbReference type="Pfam" id="PF00251">
    <property type="entry name" value="Glyco_hydro_32N"/>
    <property type="match status" value="1"/>
</dbReference>
<dbReference type="EC" id="3.2.1.26" evidence="2"/>
<keyword evidence="4" id="KW-0326">Glycosidase</keyword>
<dbReference type="InterPro" id="IPR051214">
    <property type="entry name" value="GH32_Enzymes"/>
</dbReference>
<dbReference type="SUPFAM" id="SSF75005">
    <property type="entry name" value="Arabinanase/levansucrase/invertase"/>
    <property type="match status" value="1"/>
</dbReference>
<dbReference type="InterPro" id="IPR023296">
    <property type="entry name" value="Glyco_hydro_beta-prop_sf"/>
</dbReference>
<keyword evidence="3 6" id="KW-0378">Hydrolase</keyword>
<gene>
    <name evidence="6" type="ORF">ACFSUF_08420</name>
</gene>
<dbReference type="GO" id="GO:0016787">
    <property type="term" value="F:hydrolase activity"/>
    <property type="evidence" value="ECO:0007669"/>
    <property type="project" value="UniProtKB-KW"/>
</dbReference>
<evidence type="ECO:0000313" key="7">
    <source>
        <dbReference type="Proteomes" id="UP001597541"/>
    </source>
</evidence>
<dbReference type="PANTHER" id="PTHR43101:SF1">
    <property type="entry name" value="BETA-FRUCTOSIDASE"/>
    <property type="match status" value="1"/>
</dbReference>
<dbReference type="Proteomes" id="UP001597541">
    <property type="component" value="Unassembled WGS sequence"/>
</dbReference>
<evidence type="ECO:0000259" key="5">
    <source>
        <dbReference type="Pfam" id="PF00251"/>
    </source>
</evidence>
<sequence>MMNRTVKTPTRLARKQLSSEAGLTNVQAFTISILIPKEVSGNVLEVIEESGQQLIRITKGMPDSVNGAGDMTLEIGTDARTEPLTLTAPYCLVGEGPHFILARYAGYRVDLFVDGVLMDEEWPYGTLPIDRSEIILHPGVEQAMAWNYAVDQEDLASLAGLQESVRSLENTRLGPEKSLMQYWRPCGHNTGVGDCMPFFDGHEFHIYYLFDRRGHRSKWGIGAHQWAHISTRDFQHWSHHPMAIAITEEWEGSICTGSVIHDFGRYYAFYAVRAVDGSPARLTYAISTDGIRFDKQETEIKLSDRYSLSSVRDPHVFKDDNDQYHMIITTSILQDGRRDGCLAHLVSNDLRSWSEQDPFLIPGYHDEPECADYFEWNGWYYLLFSNDGLARYRMSRTPFGPWIRPAMDTMDCVQLRVPKTANYGNNRRIAAGFLSEPHRYAGELVIRELVQHENGMLGLKWPEELSVFKSAGSLQEHLSSKDPIRLSNMEGFASLVLTQVEGEYAITFEAEADYPAMYFGFSLSDSDRFERGSDIRFEPSAAKLGIHGIGASSLREDEASSIYHVAGLDGAVRVEAIIKRGIIDLCVGGQRTLISRLHGDESHIRLFAQFGSVTFRNIKIYSLKAGTKEVG</sequence>
<feature type="domain" description="Glycosyl hydrolase family 32 N-terminal" evidence="5">
    <location>
        <begin position="201"/>
        <end position="390"/>
    </location>
</feature>
<dbReference type="RefSeq" id="WP_377602015.1">
    <property type="nucleotide sequence ID" value="NZ_JBHUME010000007.1"/>
</dbReference>
<keyword evidence="7" id="KW-1185">Reference proteome</keyword>
<dbReference type="CDD" id="cd08995">
    <property type="entry name" value="GH32_EcAec43-like"/>
    <property type="match status" value="1"/>
</dbReference>
<evidence type="ECO:0000313" key="6">
    <source>
        <dbReference type="EMBL" id="MFD2612443.1"/>
    </source>
</evidence>
<evidence type="ECO:0000256" key="3">
    <source>
        <dbReference type="ARBA" id="ARBA00022801"/>
    </source>
</evidence>